<dbReference type="InterPro" id="IPR008231">
    <property type="entry name" value="CsaA"/>
</dbReference>
<feature type="domain" description="TRNA-binding" evidence="4">
    <location>
        <begin position="14"/>
        <end position="118"/>
    </location>
</feature>
<evidence type="ECO:0000313" key="5">
    <source>
        <dbReference type="EMBL" id="GAD58228.1"/>
    </source>
</evidence>
<evidence type="ECO:0000256" key="2">
    <source>
        <dbReference type="ARBA" id="ARBA00022884"/>
    </source>
</evidence>
<keyword evidence="2 3" id="KW-0694">RNA-binding</keyword>
<proteinExistence type="predicted"/>
<evidence type="ECO:0000256" key="3">
    <source>
        <dbReference type="PROSITE-ProRule" id="PRU00209"/>
    </source>
</evidence>
<dbReference type="NCBIfam" id="TIGR02222">
    <property type="entry name" value="chap_CsaA"/>
    <property type="match status" value="1"/>
</dbReference>
<dbReference type="InterPro" id="IPR012340">
    <property type="entry name" value="NA-bd_OB-fold"/>
</dbReference>
<dbReference type="FunFam" id="2.40.50.140:FF:000165">
    <property type="entry name" value="Chaperone CsaA"/>
    <property type="match status" value="1"/>
</dbReference>
<evidence type="ECO:0000259" key="4">
    <source>
        <dbReference type="PROSITE" id="PS50886"/>
    </source>
</evidence>
<name>A0A8E0NAL5_9CAUL</name>
<dbReference type="PANTHER" id="PTHR11586:SF37">
    <property type="entry name" value="TRNA-BINDING DOMAIN-CONTAINING PROTEIN"/>
    <property type="match status" value="1"/>
</dbReference>
<organism evidence="5 6">
    <name type="scientific">Brevundimonas abyssalis TAR-001</name>
    <dbReference type="NCBI Taxonomy" id="1391729"/>
    <lineage>
        <taxon>Bacteria</taxon>
        <taxon>Pseudomonadati</taxon>
        <taxon>Pseudomonadota</taxon>
        <taxon>Alphaproteobacteria</taxon>
        <taxon>Caulobacterales</taxon>
        <taxon>Caulobacteraceae</taxon>
        <taxon>Brevundimonas</taxon>
    </lineage>
</organism>
<dbReference type="InterPro" id="IPR051270">
    <property type="entry name" value="Tyrosine-tRNA_ligase_regulator"/>
</dbReference>
<dbReference type="NCBIfam" id="NF007494">
    <property type="entry name" value="PRK10089.1-3"/>
    <property type="match status" value="1"/>
</dbReference>
<evidence type="ECO:0000256" key="1">
    <source>
        <dbReference type="ARBA" id="ARBA00022555"/>
    </source>
</evidence>
<dbReference type="PANTHER" id="PTHR11586">
    <property type="entry name" value="TRNA-AMINOACYLATION COFACTOR ARC1 FAMILY MEMBER"/>
    <property type="match status" value="1"/>
</dbReference>
<dbReference type="InterPro" id="IPR002547">
    <property type="entry name" value="tRNA-bd_dom"/>
</dbReference>
<dbReference type="SUPFAM" id="SSF50249">
    <property type="entry name" value="Nucleic acid-binding proteins"/>
    <property type="match status" value="1"/>
</dbReference>
<dbReference type="NCBIfam" id="NF007495">
    <property type="entry name" value="PRK10089.1-4"/>
    <property type="match status" value="1"/>
</dbReference>
<dbReference type="CDD" id="cd02798">
    <property type="entry name" value="tRNA_bind_CsaA"/>
    <property type="match status" value="1"/>
</dbReference>
<dbReference type="Gene3D" id="2.40.50.140">
    <property type="entry name" value="Nucleic acid-binding proteins"/>
    <property type="match status" value="1"/>
</dbReference>
<sequence length="118" mass="12942">MMSGPAADQITFDDFMKVDVRVGQVLKAEPFPEARKPAYRLTIDFGPDIGVKRSSAQITKHYALDELHGRKVAAVVNFPPRQIGPMMSEVLTLGFPDADGEVVLVCVDREVPVGGRLF</sequence>
<comment type="caution">
    <text evidence="5">The sequence shown here is derived from an EMBL/GenBank/DDBJ whole genome shotgun (WGS) entry which is preliminary data.</text>
</comment>
<dbReference type="Pfam" id="PF01588">
    <property type="entry name" value="tRNA_bind"/>
    <property type="match status" value="1"/>
</dbReference>
<dbReference type="AlphaFoldDB" id="A0A8E0NAL5"/>
<protein>
    <submittedName>
        <fullName evidence="5">Protein secretion chaperonin CsaA</fullName>
    </submittedName>
</protein>
<dbReference type="Proteomes" id="UP000016569">
    <property type="component" value="Unassembled WGS sequence"/>
</dbReference>
<accession>A0A8E0NAL5</accession>
<keyword evidence="6" id="KW-1185">Reference proteome</keyword>
<evidence type="ECO:0000313" key="6">
    <source>
        <dbReference type="Proteomes" id="UP000016569"/>
    </source>
</evidence>
<dbReference type="GO" id="GO:0000049">
    <property type="term" value="F:tRNA binding"/>
    <property type="evidence" value="ECO:0007669"/>
    <property type="project" value="UniProtKB-UniRule"/>
</dbReference>
<gene>
    <name evidence="5" type="ORF">MBEBAB_0478</name>
</gene>
<keyword evidence="1 3" id="KW-0820">tRNA-binding</keyword>
<dbReference type="EMBL" id="BATC01000005">
    <property type="protein sequence ID" value="GAD58228.1"/>
    <property type="molecule type" value="Genomic_DNA"/>
</dbReference>
<dbReference type="PROSITE" id="PS50886">
    <property type="entry name" value="TRBD"/>
    <property type="match status" value="1"/>
</dbReference>
<reference evidence="6" key="1">
    <citation type="journal article" date="2013" name="Genome Announc.">
        <title>Draft Genome Sequence of the Dimorphic Prosthecate Bacterium Brevundimonas abyssalis TAR-001T.</title>
        <authorList>
            <person name="Tsubouchi T."/>
            <person name="Nishi S."/>
            <person name="Usui K."/>
            <person name="Shimane Y."/>
            <person name="Takaki Y."/>
            <person name="Maruyama T."/>
            <person name="Hatada Y."/>
        </authorList>
    </citation>
    <scope>NUCLEOTIDE SEQUENCE [LARGE SCALE GENOMIC DNA]</scope>
    <source>
        <strain evidence="6">TAR-001</strain>
    </source>
</reference>